<sequence length="43" mass="5200">MQQQGQKNMLDELPHLFKKMVDKSCTALYNRLELFFKPQKERS</sequence>
<keyword evidence="2" id="KW-1185">Reference proteome</keyword>
<name>A0ABV7CTV8_9BACI</name>
<evidence type="ECO:0000313" key="2">
    <source>
        <dbReference type="Proteomes" id="UP001595279"/>
    </source>
</evidence>
<dbReference type="EMBL" id="JBHRSA010000025">
    <property type="protein sequence ID" value="MFC3039777.1"/>
    <property type="molecule type" value="Genomic_DNA"/>
</dbReference>
<gene>
    <name evidence="1" type="ORF">ACFOGI_05895</name>
</gene>
<proteinExistence type="predicted"/>
<organism evidence="1 2">
    <name type="scientific">Virgibacillus xinjiangensis</name>
    <dbReference type="NCBI Taxonomy" id="393090"/>
    <lineage>
        <taxon>Bacteria</taxon>
        <taxon>Bacillati</taxon>
        <taxon>Bacillota</taxon>
        <taxon>Bacilli</taxon>
        <taxon>Bacillales</taxon>
        <taxon>Bacillaceae</taxon>
        <taxon>Virgibacillus</taxon>
    </lineage>
</organism>
<evidence type="ECO:0008006" key="3">
    <source>
        <dbReference type="Google" id="ProtNLM"/>
    </source>
</evidence>
<comment type="caution">
    <text evidence="1">The sequence shown here is derived from an EMBL/GenBank/DDBJ whole genome shotgun (WGS) entry which is preliminary data.</text>
</comment>
<protein>
    <recommendedName>
        <fullName evidence="3">Transposase</fullName>
    </recommendedName>
</protein>
<reference evidence="2" key="1">
    <citation type="journal article" date="2019" name="Int. J. Syst. Evol. Microbiol.">
        <title>The Global Catalogue of Microorganisms (GCM) 10K type strain sequencing project: providing services to taxonomists for standard genome sequencing and annotation.</title>
        <authorList>
            <consortium name="The Broad Institute Genomics Platform"/>
            <consortium name="The Broad Institute Genome Sequencing Center for Infectious Disease"/>
            <person name="Wu L."/>
            <person name="Ma J."/>
        </authorList>
    </citation>
    <scope>NUCLEOTIDE SEQUENCE [LARGE SCALE GENOMIC DNA]</scope>
    <source>
        <strain evidence="2">KCTC 13128</strain>
    </source>
</reference>
<dbReference type="RefSeq" id="WP_390269883.1">
    <property type="nucleotide sequence ID" value="NZ_JBHRSA010000025.1"/>
</dbReference>
<dbReference type="Proteomes" id="UP001595279">
    <property type="component" value="Unassembled WGS sequence"/>
</dbReference>
<evidence type="ECO:0000313" key="1">
    <source>
        <dbReference type="EMBL" id="MFC3039777.1"/>
    </source>
</evidence>
<accession>A0ABV7CTV8</accession>